<dbReference type="Proteomes" id="UP000321570">
    <property type="component" value="Unassembled WGS sequence"/>
</dbReference>
<dbReference type="OrthoDB" id="10369171at2759"/>
<evidence type="ECO:0000313" key="2">
    <source>
        <dbReference type="EMBL" id="VUZ40765.1"/>
    </source>
</evidence>
<evidence type="ECO:0000313" key="1">
    <source>
        <dbReference type="EMBL" id="VDL62136.1"/>
    </source>
</evidence>
<dbReference type="EMBL" id="CABIJS010000044">
    <property type="protein sequence ID" value="VUZ40765.1"/>
    <property type="molecule type" value="Genomic_DNA"/>
</dbReference>
<organism evidence="5">
    <name type="scientific">Hymenolepis diminuta</name>
    <name type="common">Rat tapeworm</name>
    <dbReference type="NCBI Taxonomy" id="6216"/>
    <lineage>
        <taxon>Eukaryota</taxon>
        <taxon>Metazoa</taxon>
        <taxon>Spiralia</taxon>
        <taxon>Lophotrochozoa</taxon>
        <taxon>Platyhelminthes</taxon>
        <taxon>Cestoda</taxon>
        <taxon>Eucestoda</taxon>
        <taxon>Cyclophyllidea</taxon>
        <taxon>Hymenolepididae</taxon>
        <taxon>Hymenolepis</taxon>
    </lineage>
</organism>
<gene>
    <name evidence="1" type="ORF">HDID_LOCUS9721</name>
    <name evidence="2" type="ORF">WMSIL1_LOCUS1943</name>
</gene>
<dbReference type="Proteomes" id="UP000274504">
    <property type="component" value="Unassembled WGS sequence"/>
</dbReference>
<proteinExistence type="predicted"/>
<reference evidence="2 4" key="3">
    <citation type="submission" date="2019-07" db="EMBL/GenBank/DDBJ databases">
        <authorList>
            <person name="Jastrzebski P J."/>
            <person name="Paukszto L."/>
            <person name="Jastrzebski P J."/>
        </authorList>
    </citation>
    <scope>NUCLEOTIDE SEQUENCE [LARGE SCALE GENOMIC DNA]</scope>
    <source>
        <strain evidence="2 4">WMS-il1</strain>
    </source>
</reference>
<reference evidence="1 3" key="2">
    <citation type="submission" date="2018-11" db="EMBL/GenBank/DDBJ databases">
        <authorList>
            <consortium name="Pathogen Informatics"/>
        </authorList>
    </citation>
    <scope>NUCLEOTIDE SEQUENCE [LARGE SCALE GENOMIC DNA]</scope>
</reference>
<evidence type="ECO:0000313" key="5">
    <source>
        <dbReference type="WBParaSite" id="HDID_0000972301-mRNA-1"/>
    </source>
</evidence>
<protein>
    <submittedName>
        <fullName evidence="1 5">Uncharacterized protein</fullName>
    </submittedName>
</protein>
<sequence>MDGEDDYSDHEYYNIFLGIPESVHEALRCLQERQTAIRNTSNGESTNFTNSSEAHRQKTIESVLKLFTDTIPGDTWINFQHAAANLHRMHSLVKKRLNRVFKTSYDQGYINFSTNFVQNVKRISQNSGYKRPLPLDSLRPLLTASSDPPLGTVRRQERRQLITVKRRPRAVTCSSPLQFNFKVLPNPISHGEVGQNVYNKPEMPSATAIQMQPPLPSQSDDFCNCSSCSSSSSSSSATSSEVDF</sequence>
<dbReference type="AlphaFoldDB" id="A0A0R3SVU1"/>
<evidence type="ECO:0000313" key="4">
    <source>
        <dbReference type="Proteomes" id="UP000321570"/>
    </source>
</evidence>
<accession>A0A0R3SVU1</accession>
<name>A0A0R3SVU1_HYMDI</name>
<reference evidence="5" key="1">
    <citation type="submission" date="2017-02" db="UniProtKB">
        <authorList>
            <consortium name="WormBaseParasite"/>
        </authorList>
    </citation>
    <scope>IDENTIFICATION</scope>
</reference>
<keyword evidence="4" id="KW-1185">Reference proteome</keyword>
<dbReference type="EMBL" id="UYSG01011377">
    <property type="protein sequence ID" value="VDL62136.1"/>
    <property type="molecule type" value="Genomic_DNA"/>
</dbReference>
<evidence type="ECO:0000313" key="3">
    <source>
        <dbReference type="Proteomes" id="UP000274504"/>
    </source>
</evidence>
<dbReference type="WBParaSite" id="HDID_0000972301-mRNA-1">
    <property type="protein sequence ID" value="HDID_0000972301-mRNA-1"/>
    <property type="gene ID" value="HDID_0000972301"/>
</dbReference>